<dbReference type="InterPro" id="IPR018528">
    <property type="entry name" value="Preph_deHydtase_CS"/>
</dbReference>
<proteinExistence type="predicted"/>
<keyword evidence="4" id="KW-0456">Lyase</keyword>
<feature type="domain" description="Prephenate dehydratase" evidence="6">
    <location>
        <begin position="1"/>
        <end position="143"/>
    </location>
</feature>
<dbReference type="SUPFAM" id="SSF55021">
    <property type="entry name" value="ACT-like"/>
    <property type="match status" value="1"/>
</dbReference>
<feature type="domain" description="ACT" evidence="7">
    <location>
        <begin position="158"/>
        <end position="235"/>
    </location>
</feature>
<dbReference type="SUPFAM" id="SSF53850">
    <property type="entry name" value="Periplasmic binding protein-like II"/>
    <property type="match status" value="1"/>
</dbReference>
<comment type="pathway">
    <text evidence="5">Amino-acid biosynthesis.</text>
</comment>
<organism evidence="8">
    <name type="scientific">marine metagenome</name>
    <dbReference type="NCBI Taxonomy" id="408172"/>
    <lineage>
        <taxon>unclassified sequences</taxon>
        <taxon>metagenomes</taxon>
        <taxon>ecological metagenomes</taxon>
    </lineage>
</organism>
<reference evidence="8" key="1">
    <citation type="submission" date="2018-05" db="EMBL/GenBank/DDBJ databases">
        <authorList>
            <person name="Lanie J.A."/>
            <person name="Ng W.-L."/>
            <person name="Kazmierczak K.M."/>
            <person name="Andrzejewski T.M."/>
            <person name="Davidsen T.M."/>
            <person name="Wayne K.J."/>
            <person name="Tettelin H."/>
            <person name="Glass J.I."/>
            <person name="Rusch D."/>
            <person name="Podicherti R."/>
            <person name="Tsui H.-C.T."/>
            <person name="Winkler M.E."/>
        </authorList>
    </citation>
    <scope>NUCLEOTIDE SEQUENCE</scope>
</reference>
<dbReference type="GO" id="GO:0005737">
    <property type="term" value="C:cytoplasm"/>
    <property type="evidence" value="ECO:0007669"/>
    <property type="project" value="TreeGrafter"/>
</dbReference>
<dbReference type="PROSITE" id="PS00857">
    <property type="entry name" value="PREPHENATE_DEHYDR_1"/>
    <property type="match status" value="1"/>
</dbReference>
<dbReference type="PANTHER" id="PTHR21022">
    <property type="entry name" value="PREPHENATE DEHYDRATASE P PROTEIN"/>
    <property type="match status" value="1"/>
</dbReference>
<dbReference type="Gene3D" id="3.40.190.10">
    <property type="entry name" value="Periplasmic binding protein-like II"/>
    <property type="match status" value="2"/>
</dbReference>
<evidence type="ECO:0008006" key="9">
    <source>
        <dbReference type="Google" id="ProtNLM"/>
    </source>
</evidence>
<evidence type="ECO:0000256" key="1">
    <source>
        <dbReference type="ARBA" id="ARBA00022605"/>
    </source>
</evidence>
<dbReference type="InterPro" id="IPR002912">
    <property type="entry name" value="ACT_dom"/>
</dbReference>
<sequence length="242" mass="27179">MFQTVREGKANVAIVPIENSQAGRVADTQRLIPDSDLKIVKEYFLEVKHNLLVVPGTKMSDIKRIYSHEQGIAQCRKKIIELNKEMIIVADTAGAAKKITELNSKEDAAVASELASRIYNLEILESNFQDSSTNVTRFLVMASKMNPPDPNDDNLITTLVFTVRSIPASLYKCLGGFASNGVNITKLESYVHPQGFDVAQFYIDFEGHPEQTSVKLALEEMKFFCKHMNILGVYKKSEFRKK</sequence>
<evidence type="ECO:0000256" key="5">
    <source>
        <dbReference type="ARBA" id="ARBA00029440"/>
    </source>
</evidence>
<keyword evidence="3" id="KW-0584">Phenylalanine biosynthesis</keyword>
<dbReference type="PROSITE" id="PS51171">
    <property type="entry name" value="PREPHENATE_DEHYDR_3"/>
    <property type="match status" value="1"/>
</dbReference>
<evidence type="ECO:0000256" key="3">
    <source>
        <dbReference type="ARBA" id="ARBA00023222"/>
    </source>
</evidence>
<evidence type="ECO:0000259" key="6">
    <source>
        <dbReference type="PROSITE" id="PS51171"/>
    </source>
</evidence>
<gene>
    <name evidence="8" type="ORF">METZ01_LOCUS58623</name>
</gene>
<dbReference type="PROSITE" id="PS51671">
    <property type="entry name" value="ACT"/>
    <property type="match status" value="1"/>
</dbReference>
<dbReference type="EMBL" id="UINC01003374">
    <property type="protein sequence ID" value="SVA05769.1"/>
    <property type="molecule type" value="Genomic_DNA"/>
</dbReference>
<evidence type="ECO:0000256" key="4">
    <source>
        <dbReference type="ARBA" id="ARBA00023239"/>
    </source>
</evidence>
<keyword evidence="1" id="KW-0028">Amino-acid biosynthesis</keyword>
<evidence type="ECO:0000256" key="2">
    <source>
        <dbReference type="ARBA" id="ARBA00023141"/>
    </source>
</evidence>
<dbReference type="InterPro" id="IPR045865">
    <property type="entry name" value="ACT-like_dom_sf"/>
</dbReference>
<protein>
    <recommendedName>
        <fullName evidence="9">Prephenate dehydratase</fullName>
    </recommendedName>
</protein>
<keyword evidence="2" id="KW-0057">Aromatic amino acid biosynthesis</keyword>
<dbReference type="GO" id="GO:0009094">
    <property type="term" value="P:L-phenylalanine biosynthetic process"/>
    <property type="evidence" value="ECO:0007669"/>
    <property type="project" value="UniProtKB-KW"/>
</dbReference>
<dbReference type="Gene3D" id="3.30.70.260">
    <property type="match status" value="1"/>
</dbReference>
<evidence type="ECO:0000259" key="7">
    <source>
        <dbReference type="PROSITE" id="PS51671"/>
    </source>
</evidence>
<dbReference type="Pfam" id="PF00800">
    <property type="entry name" value="PDT"/>
    <property type="match status" value="1"/>
</dbReference>
<dbReference type="InterPro" id="IPR001086">
    <property type="entry name" value="Preph_deHydtase"/>
</dbReference>
<dbReference type="AlphaFoldDB" id="A0A381SQK6"/>
<dbReference type="CDD" id="cd04905">
    <property type="entry name" value="ACT_CM-PDT"/>
    <property type="match status" value="1"/>
</dbReference>
<evidence type="ECO:0000313" key="8">
    <source>
        <dbReference type="EMBL" id="SVA05769.1"/>
    </source>
</evidence>
<accession>A0A381SQK6</accession>
<name>A0A381SQK6_9ZZZZ</name>
<dbReference type="PANTHER" id="PTHR21022:SF19">
    <property type="entry name" value="PREPHENATE DEHYDRATASE-RELATED"/>
    <property type="match status" value="1"/>
</dbReference>
<dbReference type="CDD" id="cd13631">
    <property type="entry name" value="PBP2_Ct-PDT_like"/>
    <property type="match status" value="1"/>
</dbReference>
<dbReference type="GO" id="GO:0004664">
    <property type="term" value="F:prephenate dehydratase activity"/>
    <property type="evidence" value="ECO:0007669"/>
    <property type="project" value="InterPro"/>
</dbReference>